<dbReference type="InterPro" id="IPR001202">
    <property type="entry name" value="WW_dom"/>
</dbReference>
<sequence length="1096" mass="123049">MERSDDEVKGPRMYARVMVDTSYDLEQKPGMMDTVRLSKGESLEVLEFHSEDWWKVRRCHDGKIMFAPPAYLERMTRECCLQLDYSRQDSLERRASSLESPKSSQEGDHSKGSKDTLDDDTPPEPLERDYPHQHPQPPPRSSLKLQQTRGKSSQTDVIKQQQQQQQQKKPQQHQQQTKDVGVQDRAGVKHSHSSPPNTLFAQASLEVHPADDNDLDVDSSPSPGPGFGQALERRFRMSLDEALRHRREKMGELLDEDSEPRSDEDSLIENQQTGSDLDDGDETDLVSSSPTGFQFNPIQLPPRSAPRSAVVSSSTRPRSEGQPIYANIPQPPSPDGRHGGNHAGLDYTLTTTPPFPSPNEDPVRYLSDHWGEYRSEGGRPYYYNYVTGEHSWKPPRTRRKYSSQRLTQSVDSVEGLDSSMEGMPSPPPSPTEMSVPGWSKVYDDISGSMYFVNDLNEEKWCSSYDSDGRIYFYQEGTQRTAWELPKVVPLPPQRQKVAPRPPQRRKKNLDDDCSKTVLRHSNEAEQTSILRTKTLPSGGAPKNAGPKLVAVTSSLSNSNIAAEANRSKQRTADDNTPQVMVHHYTSDARSCEAATSQNERECLLQNSLRSLKTRSMILSDLDWRSKSVDIIHGLPSGQGTQVLNVQKLTNIGDIEETVKRQGTLNKADLVKAGKKVQKKNWVSCFLVLTSKNLFVYKDAQSGQQPTPGEGAQSRLALPGALIEWCPEKSKRKNCFQVSTVQGQKMLFQDDNVLTSKEWFESIKGCIIHLPLGYDISGEILKARTPQGRAPGGAACSTTTRDFSVGTLTKDTLKRSKKVLRSKSIKLLRPSNTLPVGSSGGLGSISGGPALQEATGSEKGSTTDLVTLSPNERKRRIGDRLKMFFLRRPTPEMLREKGIMKDEPVFGCSLAALCNRERSTVPKFVVRCIDAIENKDMRADGIYRASGNLSQVQKVRFSINIDDYSALEREEDVHVLTGALKMFFREMKEPLIPFNLFDRLLQATQIKERQIKLKTFENILKELPPVNRDTLRFLLEHLLRVKEYSSSNRMHIQNLAIVFGPTLLSSADRSSSNIAMETIQQNQVIEFILVEFNALFC</sequence>
<name>A0AAJ7SEZ2_9ACAR</name>
<keyword evidence="2" id="KW-0343">GTPase activation</keyword>
<evidence type="ECO:0000259" key="8">
    <source>
        <dbReference type="PROSITE" id="PS50238"/>
    </source>
</evidence>
<evidence type="ECO:0000256" key="3">
    <source>
        <dbReference type="PROSITE-ProRule" id="PRU00192"/>
    </source>
</evidence>
<proteinExistence type="predicted"/>
<feature type="compositionally biased region" description="Polar residues" evidence="4">
    <location>
        <begin position="524"/>
        <end position="535"/>
    </location>
</feature>
<keyword evidence="9" id="KW-1185">Reference proteome</keyword>
<evidence type="ECO:0000313" key="9">
    <source>
        <dbReference type="Proteomes" id="UP000694867"/>
    </source>
</evidence>
<reference evidence="10" key="1">
    <citation type="submission" date="2025-08" db="UniProtKB">
        <authorList>
            <consortium name="RefSeq"/>
        </authorList>
    </citation>
    <scope>IDENTIFICATION</scope>
</reference>
<dbReference type="SUPFAM" id="SSF50729">
    <property type="entry name" value="PH domain-like"/>
    <property type="match status" value="1"/>
</dbReference>
<dbReference type="SUPFAM" id="SSF50044">
    <property type="entry name" value="SH3-domain"/>
    <property type="match status" value="1"/>
</dbReference>
<evidence type="ECO:0000313" key="10">
    <source>
        <dbReference type="RefSeq" id="XP_028967523.1"/>
    </source>
</evidence>
<dbReference type="GO" id="GO:0007165">
    <property type="term" value="P:signal transduction"/>
    <property type="evidence" value="ECO:0007669"/>
    <property type="project" value="InterPro"/>
</dbReference>
<evidence type="ECO:0000256" key="4">
    <source>
        <dbReference type="SAM" id="MobiDB-lite"/>
    </source>
</evidence>
<keyword evidence="1 3" id="KW-0728">SH3 domain</keyword>
<feature type="domain" description="WW" evidence="7">
    <location>
        <begin position="364"/>
        <end position="397"/>
    </location>
</feature>
<dbReference type="SMART" id="SM00456">
    <property type="entry name" value="WW"/>
    <property type="match status" value="2"/>
</dbReference>
<evidence type="ECO:0000259" key="5">
    <source>
        <dbReference type="PROSITE" id="PS50002"/>
    </source>
</evidence>
<dbReference type="Gene3D" id="2.30.30.40">
    <property type="entry name" value="SH3 Domains"/>
    <property type="match status" value="1"/>
</dbReference>
<dbReference type="CDD" id="cd13233">
    <property type="entry name" value="PH_ARHGAP9-like"/>
    <property type="match status" value="1"/>
</dbReference>
<feature type="compositionally biased region" description="Polar residues" evidence="4">
    <location>
        <begin position="853"/>
        <end position="869"/>
    </location>
</feature>
<dbReference type="InterPro" id="IPR000198">
    <property type="entry name" value="RhoGAP_dom"/>
</dbReference>
<dbReference type="Proteomes" id="UP000694867">
    <property type="component" value="Unplaced"/>
</dbReference>
<feature type="region of interest" description="Disordered" evidence="4">
    <location>
        <begin position="91"/>
        <end position="231"/>
    </location>
</feature>
<dbReference type="Gene3D" id="2.20.70.10">
    <property type="match status" value="2"/>
</dbReference>
<dbReference type="SUPFAM" id="SSF51045">
    <property type="entry name" value="WW domain"/>
    <property type="match status" value="2"/>
</dbReference>
<dbReference type="InterPro" id="IPR001849">
    <property type="entry name" value="PH_domain"/>
</dbReference>
<feature type="compositionally biased region" description="Low complexity" evidence="4">
    <location>
        <begin position="305"/>
        <end position="316"/>
    </location>
</feature>
<protein>
    <submittedName>
        <fullName evidence="10">Rho GTPase-activating protein 12</fullName>
    </submittedName>
</protein>
<evidence type="ECO:0000259" key="7">
    <source>
        <dbReference type="PROSITE" id="PS50020"/>
    </source>
</evidence>
<dbReference type="KEGG" id="goe:100900455"/>
<dbReference type="InterPro" id="IPR050729">
    <property type="entry name" value="Rho-GAP"/>
</dbReference>
<gene>
    <name evidence="10" type="primary">LOC100900455</name>
</gene>
<organism evidence="9 10">
    <name type="scientific">Galendromus occidentalis</name>
    <name type="common">western predatory mite</name>
    <dbReference type="NCBI Taxonomy" id="34638"/>
    <lineage>
        <taxon>Eukaryota</taxon>
        <taxon>Metazoa</taxon>
        <taxon>Ecdysozoa</taxon>
        <taxon>Arthropoda</taxon>
        <taxon>Chelicerata</taxon>
        <taxon>Arachnida</taxon>
        <taxon>Acari</taxon>
        <taxon>Parasitiformes</taxon>
        <taxon>Mesostigmata</taxon>
        <taxon>Gamasina</taxon>
        <taxon>Phytoseioidea</taxon>
        <taxon>Phytoseiidae</taxon>
        <taxon>Typhlodrominae</taxon>
        <taxon>Galendromus</taxon>
    </lineage>
</organism>
<feature type="region of interest" description="Disordered" evidence="4">
    <location>
        <begin position="837"/>
        <end position="869"/>
    </location>
</feature>
<dbReference type="PROSITE" id="PS50020">
    <property type="entry name" value="WW_DOMAIN_2"/>
    <property type="match status" value="2"/>
</dbReference>
<feature type="domain" description="WW" evidence="7">
    <location>
        <begin position="460"/>
        <end position="487"/>
    </location>
</feature>
<feature type="domain" description="Rho-GAP" evidence="8">
    <location>
        <begin position="907"/>
        <end position="1095"/>
    </location>
</feature>
<dbReference type="InterPro" id="IPR011993">
    <property type="entry name" value="PH-like_dom_sf"/>
</dbReference>
<feature type="compositionally biased region" description="Basic residues" evidence="4">
    <location>
        <begin position="393"/>
        <end position="402"/>
    </location>
</feature>
<dbReference type="AlphaFoldDB" id="A0AAJ7SEZ2"/>
<accession>A0AAJ7SEZ2</accession>
<dbReference type="CDD" id="cd00201">
    <property type="entry name" value="WW"/>
    <property type="match status" value="2"/>
</dbReference>
<dbReference type="PROSITE" id="PS50003">
    <property type="entry name" value="PH_DOMAIN"/>
    <property type="match status" value="1"/>
</dbReference>
<feature type="compositionally biased region" description="Basic and acidic residues" evidence="4">
    <location>
        <begin position="105"/>
        <end position="116"/>
    </location>
</feature>
<dbReference type="PANTHER" id="PTHR23176:SF129">
    <property type="entry name" value="RHO GTPASE ACTIVATING PROTEIN AT 16F, ISOFORM E-RELATED"/>
    <property type="match status" value="1"/>
</dbReference>
<dbReference type="GeneID" id="100900455"/>
<feature type="compositionally biased region" description="Polar residues" evidence="4">
    <location>
        <begin position="285"/>
        <end position="297"/>
    </location>
</feature>
<dbReference type="SMART" id="SM00233">
    <property type="entry name" value="PH"/>
    <property type="match status" value="1"/>
</dbReference>
<dbReference type="PROSITE" id="PS50238">
    <property type="entry name" value="RHOGAP"/>
    <property type="match status" value="1"/>
</dbReference>
<feature type="compositionally biased region" description="Low complexity" evidence="4">
    <location>
        <begin position="159"/>
        <end position="175"/>
    </location>
</feature>
<dbReference type="RefSeq" id="XP_028967523.1">
    <property type="nucleotide sequence ID" value="XM_029111690.1"/>
</dbReference>
<dbReference type="SMART" id="SM00324">
    <property type="entry name" value="RhoGAP"/>
    <property type="match status" value="1"/>
</dbReference>
<dbReference type="FunFam" id="1.10.555.10:FF:000071">
    <property type="entry name" value="Rho GTPase activating protein 27"/>
    <property type="match status" value="1"/>
</dbReference>
<dbReference type="InterPro" id="IPR036020">
    <property type="entry name" value="WW_dom_sf"/>
</dbReference>
<evidence type="ECO:0000256" key="2">
    <source>
        <dbReference type="ARBA" id="ARBA00022468"/>
    </source>
</evidence>
<feature type="domain" description="SH3" evidence="5">
    <location>
        <begin position="10"/>
        <end position="77"/>
    </location>
</feature>
<dbReference type="Gene3D" id="1.10.555.10">
    <property type="entry name" value="Rho GTPase activation protein"/>
    <property type="match status" value="1"/>
</dbReference>
<feature type="region of interest" description="Disordered" evidence="4">
    <location>
        <begin position="392"/>
        <end position="435"/>
    </location>
</feature>
<dbReference type="InterPro" id="IPR036028">
    <property type="entry name" value="SH3-like_dom_sf"/>
</dbReference>
<feature type="region of interest" description="Disordered" evidence="4">
    <location>
        <begin position="247"/>
        <end position="363"/>
    </location>
</feature>
<dbReference type="GO" id="GO:0005737">
    <property type="term" value="C:cytoplasm"/>
    <property type="evidence" value="ECO:0007669"/>
    <property type="project" value="TreeGrafter"/>
</dbReference>
<dbReference type="Pfam" id="PF00169">
    <property type="entry name" value="PH"/>
    <property type="match status" value="1"/>
</dbReference>
<feature type="compositionally biased region" description="Polar residues" evidence="4">
    <location>
        <begin position="143"/>
        <end position="158"/>
    </location>
</feature>
<feature type="region of interest" description="Disordered" evidence="4">
    <location>
        <begin position="486"/>
        <end position="546"/>
    </location>
</feature>
<feature type="domain" description="PH" evidence="6">
    <location>
        <begin position="657"/>
        <end position="767"/>
    </location>
</feature>
<dbReference type="InterPro" id="IPR008936">
    <property type="entry name" value="Rho_GTPase_activation_prot"/>
</dbReference>
<evidence type="ECO:0000259" key="6">
    <source>
        <dbReference type="PROSITE" id="PS50003"/>
    </source>
</evidence>
<dbReference type="InterPro" id="IPR001452">
    <property type="entry name" value="SH3_domain"/>
</dbReference>
<dbReference type="SUPFAM" id="SSF48350">
    <property type="entry name" value="GTPase activation domain, GAP"/>
    <property type="match status" value="1"/>
</dbReference>
<dbReference type="Gene3D" id="2.30.29.30">
    <property type="entry name" value="Pleckstrin-homology domain (PH domain)/Phosphotyrosine-binding domain (PTB)"/>
    <property type="match status" value="1"/>
</dbReference>
<dbReference type="GO" id="GO:0005096">
    <property type="term" value="F:GTPase activator activity"/>
    <property type="evidence" value="ECO:0007669"/>
    <property type="project" value="UniProtKB-KW"/>
</dbReference>
<evidence type="ECO:0000256" key="1">
    <source>
        <dbReference type="ARBA" id="ARBA00022443"/>
    </source>
</evidence>
<dbReference type="PANTHER" id="PTHR23176">
    <property type="entry name" value="RHO/RAC/CDC GTPASE-ACTIVATING PROTEIN"/>
    <property type="match status" value="1"/>
</dbReference>
<dbReference type="PROSITE" id="PS50002">
    <property type="entry name" value="SH3"/>
    <property type="match status" value="1"/>
</dbReference>
<dbReference type="Pfam" id="PF00620">
    <property type="entry name" value="RhoGAP"/>
    <property type="match status" value="1"/>
</dbReference>